<proteinExistence type="predicted"/>
<name>A0A1W1ZBD6_9SPHI</name>
<organism evidence="1 2">
    <name type="scientific">Pedobacter africanus</name>
    <dbReference type="NCBI Taxonomy" id="151894"/>
    <lineage>
        <taxon>Bacteria</taxon>
        <taxon>Pseudomonadati</taxon>
        <taxon>Bacteroidota</taxon>
        <taxon>Sphingobacteriia</taxon>
        <taxon>Sphingobacteriales</taxon>
        <taxon>Sphingobacteriaceae</taxon>
        <taxon>Pedobacter</taxon>
    </lineage>
</organism>
<evidence type="ECO:0000313" key="2">
    <source>
        <dbReference type="Proteomes" id="UP000192756"/>
    </source>
</evidence>
<dbReference type="STRING" id="151894.SAMN04488524_0564"/>
<evidence type="ECO:0008006" key="3">
    <source>
        <dbReference type="Google" id="ProtNLM"/>
    </source>
</evidence>
<dbReference type="RefSeq" id="WP_084236892.1">
    <property type="nucleotide sequence ID" value="NZ_FWXT01000001.1"/>
</dbReference>
<protein>
    <recommendedName>
        <fullName evidence="3">DUF3168 domain-containing protein</fullName>
    </recommendedName>
</protein>
<accession>A0A1W1ZBD6</accession>
<dbReference type="Proteomes" id="UP000192756">
    <property type="component" value="Unassembled WGS sequence"/>
</dbReference>
<dbReference type="OrthoDB" id="1257187at2"/>
<gene>
    <name evidence="1" type="ORF">SAMN04488524_0564</name>
</gene>
<keyword evidence="2" id="KW-1185">Reference proteome</keyword>
<dbReference type="EMBL" id="FWXT01000001">
    <property type="protein sequence ID" value="SMC45749.1"/>
    <property type="molecule type" value="Genomic_DNA"/>
</dbReference>
<evidence type="ECO:0000313" key="1">
    <source>
        <dbReference type="EMBL" id="SMC45749.1"/>
    </source>
</evidence>
<sequence>MNKNPDKWIRKEVSARINNVDVAGHIIPCVDVNFTGETQPMYYVAMSTQTKVEANLNKCKKQWDCSILLDVITRYPGIGNTGSRVLLNDIEEKVISSMVDFTIDGGFEVYRDIELESSSGLDGQTDTETYFRQLIRYRIRLVES</sequence>
<reference evidence="2" key="1">
    <citation type="submission" date="2017-04" db="EMBL/GenBank/DDBJ databases">
        <authorList>
            <person name="Varghese N."/>
            <person name="Submissions S."/>
        </authorList>
    </citation>
    <scope>NUCLEOTIDE SEQUENCE [LARGE SCALE GENOMIC DNA]</scope>
    <source>
        <strain evidence="2">DSM 12126</strain>
    </source>
</reference>
<dbReference type="AlphaFoldDB" id="A0A1W1ZBD6"/>